<feature type="region of interest" description="Disordered" evidence="1">
    <location>
        <begin position="39"/>
        <end position="59"/>
    </location>
</feature>
<dbReference type="EMBL" id="JBHTAR010000011">
    <property type="protein sequence ID" value="MFC7199749.1"/>
    <property type="molecule type" value="Genomic_DNA"/>
</dbReference>
<evidence type="ECO:0000313" key="2">
    <source>
        <dbReference type="EMBL" id="MFC7199749.1"/>
    </source>
</evidence>
<accession>A0ABD5Z3F1</accession>
<protein>
    <submittedName>
        <fullName evidence="2">Uncharacterized protein</fullName>
    </submittedName>
</protein>
<proteinExistence type="predicted"/>
<dbReference type="AlphaFoldDB" id="A0ABD5Z3F1"/>
<evidence type="ECO:0000256" key="1">
    <source>
        <dbReference type="SAM" id="MobiDB-lite"/>
    </source>
</evidence>
<dbReference type="RefSeq" id="WP_382268286.1">
    <property type="nucleotide sequence ID" value="NZ_JBHTAR010000011.1"/>
</dbReference>
<sequence length="401" mass="44944">MWRTLLRTIPSHTANPSVTDSHVVAARKDLQASIDRAQQTWDRVSDKETASSNLPAFGDPGRNITSAQDYLTNAERATGWDAIVDIRLGMMHAGRAIGGARLALDKATGEQLADQAREIQQAIANTRQRITYTVGDPQVDLARLYWVERWLGRAKLNSYRNGTFVGQDTPITKYDPEDTINTWGTHLQARRQRADAARHYKELRATLDERSIPGRDLTAHVRDVDDQILADTRDRMLSPQESERSQETIRALPAGPHRTIRSIVLSYIQNTNLATPNGLYAGLPLYRTVRNAESLLKGRAFDALENDIPLDADADRVPAAILDRTKARGLTLLRERIRTAVDRPLLSLLIEEGHRLIQSGDTELGRDSVDNPRARAYTNYRLAVEYLDDVETITAQIDQPS</sequence>
<evidence type="ECO:0000313" key="3">
    <source>
        <dbReference type="Proteomes" id="UP001596447"/>
    </source>
</evidence>
<name>A0ABD5Z3F1_9EURY</name>
<comment type="caution">
    <text evidence="2">The sequence shown here is derived from an EMBL/GenBank/DDBJ whole genome shotgun (WGS) entry which is preliminary data.</text>
</comment>
<dbReference type="Proteomes" id="UP001596447">
    <property type="component" value="Unassembled WGS sequence"/>
</dbReference>
<organism evidence="2 3">
    <name type="scientific">Halospeciosus flavus</name>
    <dbReference type="NCBI Taxonomy" id="3032283"/>
    <lineage>
        <taxon>Archaea</taxon>
        <taxon>Methanobacteriati</taxon>
        <taxon>Methanobacteriota</taxon>
        <taxon>Stenosarchaea group</taxon>
        <taxon>Halobacteria</taxon>
        <taxon>Halobacteriales</taxon>
        <taxon>Halobacteriaceae</taxon>
        <taxon>Halospeciosus</taxon>
    </lineage>
</organism>
<reference evidence="2 3" key="1">
    <citation type="journal article" date="2019" name="Int. J. Syst. Evol. Microbiol.">
        <title>The Global Catalogue of Microorganisms (GCM) 10K type strain sequencing project: providing services to taxonomists for standard genome sequencing and annotation.</title>
        <authorList>
            <consortium name="The Broad Institute Genomics Platform"/>
            <consortium name="The Broad Institute Genome Sequencing Center for Infectious Disease"/>
            <person name="Wu L."/>
            <person name="Ma J."/>
        </authorList>
    </citation>
    <scope>NUCLEOTIDE SEQUENCE [LARGE SCALE GENOMIC DNA]</scope>
    <source>
        <strain evidence="2 3">XZGYJ-43</strain>
    </source>
</reference>
<keyword evidence="3" id="KW-1185">Reference proteome</keyword>
<gene>
    <name evidence="2" type="ORF">ACFQJ9_10070</name>
</gene>